<accession>A0A2S9XQ46</accession>
<protein>
    <submittedName>
        <fullName evidence="1">Uncharacterized protein</fullName>
    </submittedName>
</protein>
<reference evidence="1 2" key="1">
    <citation type="submission" date="2018-03" db="EMBL/GenBank/DDBJ databases">
        <title>Draft Genome Sequences of the Obligatory Marine Myxobacteria Enhygromyxa salina SWB007.</title>
        <authorList>
            <person name="Poehlein A."/>
            <person name="Moghaddam J.A."/>
            <person name="Harms H."/>
            <person name="Alanjari M."/>
            <person name="Koenig G.M."/>
            <person name="Daniel R."/>
            <person name="Schaeberle T.F."/>
        </authorList>
    </citation>
    <scope>NUCLEOTIDE SEQUENCE [LARGE SCALE GENOMIC DNA]</scope>
    <source>
        <strain evidence="1 2">SWB007</strain>
    </source>
</reference>
<dbReference type="EMBL" id="PVNL01000139">
    <property type="protein sequence ID" value="PRP94870.1"/>
    <property type="molecule type" value="Genomic_DNA"/>
</dbReference>
<evidence type="ECO:0000313" key="1">
    <source>
        <dbReference type="EMBL" id="PRP94870.1"/>
    </source>
</evidence>
<sequence length="216" mass="23055">MSRAWTLVCRACRADLSVALTEIEVDADPVQLVEGRDMLPAGCMWRARSGFVEFGISAADILCCRRDLPTATLGGSTGCCGPDGLDGPNLRCACGAAFATEYGDCYQPHVVCVDPRRVDCAPATPEVGVHVYPPNASHPSAWTFAAWLHELLELPDWYGLDLDLLVRDWAGRAPVMPIVVIWLDTARERAAGVPVGELIGRLAGAPITVITPVGDG</sequence>
<organism evidence="1 2">
    <name type="scientific">Enhygromyxa salina</name>
    <dbReference type="NCBI Taxonomy" id="215803"/>
    <lineage>
        <taxon>Bacteria</taxon>
        <taxon>Pseudomonadati</taxon>
        <taxon>Myxococcota</taxon>
        <taxon>Polyangia</taxon>
        <taxon>Nannocystales</taxon>
        <taxon>Nannocystaceae</taxon>
        <taxon>Enhygromyxa</taxon>
    </lineage>
</organism>
<gene>
    <name evidence="1" type="ORF">ENSA7_76930</name>
</gene>
<comment type="caution">
    <text evidence="1">The sequence shown here is derived from an EMBL/GenBank/DDBJ whole genome shotgun (WGS) entry which is preliminary data.</text>
</comment>
<dbReference type="Proteomes" id="UP000238823">
    <property type="component" value="Unassembled WGS sequence"/>
</dbReference>
<evidence type="ECO:0000313" key="2">
    <source>
        <dbReference type="Proteomes" id="UP000238823"/>
    </source>
</evidence>
<proteinExistence type="predicted"/>
<name>A0A2S9XQ46_9BACT</name>
<dbReference type="OrthoDB" id="3280727at2"/>
<dbReference type="AlphaFoldDB" id="A0A2S9XQ46"/>
<dbReference type="RefSeq" id="WP_146158643.1">
    <property type="nucleotide sequence ID" value="NZ_PVNL01000139.1"/>
</dbReference>